<reference evidence="1" key="1">
    <citation type="submission" date="2022-11" db="EMBL/GenBank/DDBJ databases">
        <authorList>
            <person name="Scott C."/>
            <person name="Bruce N."/>
        </authorList>
    </citation>
    <scope>NUCLEOTIDE SEQUENCE</scope>
</reference>
<accession>A0A9P1H0V1</accession>
<evidence type="ECO:0000313" key="2">
    <source>
        <dbReference type="Proteomes" id="UP000838763"/>
    </source>
</evidence>
<name>A0A9P1H0V1_9PEZI</name>
<proteinExistence type="predicted"/>
<evidence type="ECO:0000313" key="1">
    <source>
        <dbReference type="EMBL" id="CAI4214531.1"/>
    </source>
</evidence>
<dbReference type="EMBL" id="CALLCH030000011">
    <property type="protein sequence ID" value="CAI4214531.1"/>
    <property type="molecule type" value="Genomic_DNA"/>
</dbReference>
<keyword evidence="2" id="KW-1185">Reference proteome</keyword>
<sequence>MLAPTFCDQWLPVAERVPSGCSSSSGITPHHATVHLSALHVSIVYSQHTHVLSTLPVTNSTGNATVLKVLVVMIVLIHYVVPLLEAETDRCDQAINATVTRAGPESTAMSAPQTRLVMH</sequence>
<comment type="caution">
    <text evidence="1">The sequence shown here is derived from an EMBL/GenBank/DDBJ whole genome shotgun (WGS) entry which is preliminary data.</text>
</comment>
<gene>
    <name evidence="1" type="ORF">PPNO1_LOCUS4265</name>
</gene>
<dbReference type="Proteomes" id="UP000838763">
    <property type="component" value="Unassembled WGS sequence"/>
</dbReference>
<protein>
    <submittedName>
        <fullName evidence="1">Uncharacterized protein</fullName>
    </submittedName>
</protein>
<dbReference type="AlphaFoldDB" id="A0A9P1H0V1"/>
<organism evidence="1 2">
    <name type="scientific">Parascedosporium putredinis</name>
    <dbReference type="NCBI Taxonomy" id="1442378"/>
    <lineage>
        <taxon>Eukaryota</taxon>
        <taxon>Fungi</taxon>
        <taxon>Dikarya</taxon>
        <taxon>Ascomycota</taxon>
        <taxon>Pezizomycotina</taxon>
        <taxon>Sordariomycetes</taxon>
        <taxon>Hypocreomycetidae</taxon>
        <taxon>Microascales</taxon>
        <taxon>Microascaceae</taxon>
        <taxon>Parascedosporium</taxon>
    </lineage>
</organism>